<dbReference type="InterPro" id="IPR004320">
    <property type="entry name" value="BPS1_pln"/>
</dbReference>
<sequence>MAVIVHTRGNSLPSAPHPIVSQYQEHLRILKGSEVTARLSSSSVSQKLDGLQDLHDSTDQLLQLPIEQQAFGLECNDKHVNDLLEGSLRLLDICSKAKDCLTQSKESMHELQSIIRRRRCDETGFTIAGAKYLSSRKIMKKAIRKVLENLKATKNELVSSSSNKDNNGFSMLKEAEEITLTSLESVLLFISDPKGHSKQSRWSVISKLVQPRRVACNSSETDTNEFETVDATLKSLISHKPSSIENFLSHMENLELCIQDLEIGIEYLSRKLIRNRVTLLNIFSH</sequence>
<dbReference type="PANTHER" id="PTHR33070">
    <property type="entry name" value="OS06G0725500 PROTEIN"/>
    <property type="match status" value="1"/>
</dbReference>
<reference evidence="1 2" key="1">
    <citation type="submission" date="2024-01" db="EMBL/GenBank/DDBJ databases">
        <title>The genomes of 5 underutilized Papilionoideae crops provide insights into root nodulation and disease resistanc.</title>
        <authorList>
            <person name="Yuan L."/>
        </authorList>
    </citation>
    <scope>NUCLEOTIDE SEQUENCE [LARGE SCALE GENOMIC DNA]</scope>
    <source>
        <strain evidence="1">ZHUSHIDOU_FW_LH</strain>
        <tissue evidence="1">Leaf</tissue>
    </source>
</reference>
<dbReference type="Proteomes" id="UP001372338">
    <property type="component" value="Unassembled WGS sequence"/>
</dbReference>
<evidence type="ECO:0000313" key="2">
    <source>
        <dbReference type="Proteomes" id="UP001372338"/>
    </source>
</evidence>
<gene>
    <name evidence="1" type="ORF">RIF29_32310</name>
</gene>
<evidence type="ECO:0000313" key="1">
    <source>
        <dbReference type="EMBL" id="KAK7257959.1"/>
    </source>
</evidence>
<dbReference type="GO" id="GO:0048364">
    <property type="term" value="P:root development"/>
    <property type="evidence" value="ECO:0007669"/>
    <property type="project" value="InterPro"/>
</dbReference>
<dbReference type="AlphaFoldDB" id="A0AAN9EIV5"/>
<proteinExistence type="predicted"/>
<organism evidence="1 2">
    <name type="scientific">Crotalaria pallida</name>
    <name type="common">Smooth rattlebox</name>
    <name type="synonym">Crotalaria striata</name>
    <dbReference type="NCBI Taxonomy" id="3830"/>
    <lineage>
        <taxon>Eukaryota</taxon>
        <taxon>Viridiplantae</taxon>
        <taxon>Streptophyta</taxon>
        <taxon>Embryophyta</taxon>
        <taxon>Tracheophyta</taxon>
        <taxon>Spermatophyta</taxon>
        <taxon>Magnoliopsida</taxon>
        <taxon>eudicotyledons</taxon>
        <taxon>Gunneridae</taxon>
        <taxon>Pentapetalae</taxon>
        <taxon>rosids</taxon>
        <taxon>fabids</taxon>
        <taxon>Fabales</taxon>
        <taxon>Fabaceae</taxon>
        <taxon>Papilionoideae</taxon>
        <taxon>50 kb inversion clade</taxon>
        <taxon>genistoids sensu lato</taxon>
        <taxon>core genistoids</taxon>
        <taxon>Crotalarieae</taxon>
        <taxon>Crotalaria</taxon>
    </lineage>
</organism>
<comment type="caution">
    <text evidence="1">The sequence shown here is derived from an EMBL/GenBank/DDBJ whole genome shotgun (WGS) entry which is preliminary data.</text>
</comment>
<protein>
    <recommendedName>
        <fullName evidence="3">DUF241 domain protein</fullName>
    </recommendedName>
</protein>
<accession>A0AAN9EIV5</accession>
<dbReference type="GO" id="GO:0048367">
    <property type="term" value="P:shoot system development"/>
    <property type="evidence" value="ECO:0007669"/>
    <property type="project" value="InterPro"/>
</dbReference>
<evidence type="ECO:0008006" key="3">
    <source>
        <dbReference type="Google" id="ProtNLM"/>
    </source>
</evidence>
<dbReference type="Pfam" id="PF03087">
    <property type="entry name" value="BPS1"/>
    <property type="match status" value="1"/>
</dbReference>
<keyword evidence="2" id="KW-1185">Reference proteome</keyword>
<name>A0AAN9EIV5_CROPI</name>
<dbReference type="EMBL" id="JAYWIO010000006">
    <property type="protein sequence ID" value="KAK7257959.1"/>
    <property type="molecule type" value="Genomic_DNA"/>
</dbReference>
<dbReference type="PANTHER" id="PTHR33070:SF129">
    <property type="entry name" value="DUF241 DOMAIN PROTEIN"/>
    <property type="match status" value="1"/>
</dbReference>